<protein>
    <submittedName>
        <fullName evidence="2">Uncharacterized protein</fullName>
    </submittedName>
</protein>
<evidence type="ECO:0000313" key="2">
    <source>
        <dbReference type="EMBL" id="ETS63694.1"/>
    </source>
</evidence>
<keyword evidence="3" id="KW-1185">Reference proteome</keyword>
<proteinExistence type="predicted"/>
<evidence type="ECO:0000256" key="1">
    <source>
        <dbReference type="SAM" id="MobiDB-lite"/>
    </source>
</evidence>
<comment type="caution">
    <text evidence="2">The sequence shown here is derived from an EMBL/GenBank/DDBJ whole genome shotgun (WGS) entry which is preliminary data.</text>
</comment>
<feature type="region of interest" description="Disordered" evidence="1">
    <location>
        <begin position="143"/>
        <end position="173"/>
    </location>
</feature>
<evidence type="ECO:0000313" key="3">
    <source>
        <dbReference type="Proteomes" id="UP000019462"/>
    </source>
</evidence>
<sequence length="173" mass="18646">MFHKFLQSARVTVCYRRRYRPPSSEAMREAQQAGECSRQAEVVGAKPGSPVESELSLTLALEDRSSDDADSVADCSTQSLAVLDWELPELRFWLSGAHALQPVGSMRVGCHSGTFGFLGAKEREKREGAKHALGASVEHLTRMSSRAPTDGGTPSAHIVLEQSGPGSAHLRNG</sequence>
<dbReference type="AlphaFoldDB" id="W3VQ53"/>
<dbReference type="HOGENOM" id="CLU_1548272_0_0_1"/>
<accession>W3VQ53</accession>
<reference evidence="2 3" key="1">
    <citation type="journal article" date="2014" name="Genome Announc.">
        <title>Genome sequence of the basidiomycetous fungus Pseudozyma aphidis DSM70725, an efficient producer of biosurfactant mannosylerythritol lipids.</title>
        <authorList>
            <person name="Lorenz S."/>
            <person name="Guenther M."/>
            <person name="Grumaz C."/>
            <person name="Rupp S."/>
            <person name="Zibek S."/>
            <person name="Sohn K."/>
        </authorList>
    </citation>
    <scope>NUCLEOTIDE SEQUENCE [LARGE SCALE GENOMIC DNA]</scope>
    <source>
        <strain evidence="3">ATCC 32657 / CBS 517.83 / DSM 70725 / JCM 10318 / NBRC 10182 / NRRL Y-7954 / St-0401</strain>
    </source>
</reference>
<dbReference type="Proteomes" id="UP000019462">
    <property type="component" value="Unassembled WGS sequence"/>
</dbReference>
<dbReference type="EMBL" id="AWNI01000008">
    <property type="protein sequence ID" value="ETS63694.1"/>
    <property type="molecule type" value="Genomic_DNA"/>
</dbReference>
<organism evidence="2 3">
    <name type="scientific">Moesziomyces aphidis</name>
    <name type="common">Pseudozyma aphidis</name>
    <dbReference type="NCBI Taxonomy" id="84754"/>
    <lineage>
        <taxon>Eukaryota</taxon>
        <taxon>Fungi</taxon>
        <taxon>Dikarya</taxon>
        <taxon>Basidiomycota</taxon>
        <taxon>Ustilaginomycotina</taxon>
        <taxon>Ustilaginomycetes</taxon>
        <taxon>Ustilaginales</taxon>
        <taxon>Ustilaginaceae</taxon>
        <taxon>Moesziomyces</taxon>
    </lineage>
</organism>
<name>W3VQ53_MOEAP</name>
<gene>
    <name evidence="2" type="ORF">PaG_02000</name>
</gene>